<dbReference type="PANTHER" id="PTHR46497">
    <property type="entry name" value="THIOREDOXIN DOMAIN-CONTAINING PROTEIN 11"/>
    <property type="match status" value="1"/>
</dbReference>
<feature type="transmembrane region" description="Helical" evidence="1">
    <location>
        <begin position="30"/>
        <end position="51"/>
    </location>
</feature>
<organism evidence="3">
    <name type="scientific">Menopon gallinae</name>
    <name type="common">poultry shaft louse</name>
    <dbReference type="NCBI Taxonomy" id="328185"/>
    <lineage>
        <taxon>Eukaryota</taxon>
        <taxon>Metazoa</taxon>
        <taxon>Ecdysozoa</taxon>
        <taxon>Arthropoda</taxon>
        <taxon>Hexapoda</taxon>
        <taxon>Insecta</taxon>
        <taxon>Pterygota</taxon>
        <taxon>Neoptera</taxon>
        <taxon>Paraneoptera</taxon>
        <taxon>Psocodea</taxon>
        <taxon>Troctomorpha</taxon>
        <taxon>Phthiraptera</taxon>
        <taxon>Amblycera</taxon>
        <taxon>Menoponidae</taxon>
        <taxon>Menopon</taxon>
    </lineage>
</organism>
<dbReference type="EMBL" id="JARGDH010000001">
    <property type="protein sequence ID" value="KAL0278668.1"/>
    <property type="molecule type" value="Genomic_DNA"/>
</dbReference>
<dbReference type="PANTHER" id="PTHR46497:SF1">
    <property type="entry name" value="THIOREDOXIN DOMAIN-CONTAINING PROTEIN 11"/>
    <property type="match status" value="1"/>
</dbReference>
<dbReference type="Pfam" id="PF00085">
    <property type="entry name" value="Thioredoxin"/>
    <property type="match status" value="2"/>
</dbReference>
<accession>A0AAW2I9Y3</accession>
<protein>
    <recommendedName>
        <fullName evidence="2">Thioredoxin domain-containing protein</fullName>
    </recommendedName>
</protein>
<reference evidence="3" key="1">
    <citation type="journal article" date="2024" name="Gigascience">
        <title>Chromosome-level genome of the poultry shaft louse Menopon gallinae provides insight into the host-switching and adaptive evolution of parasitic lice.</title>
        <authorList>
            <person name="Xu Y."/>
            <person name="Ma L."/>
            <person name="Liu S."/>
            <person name="Liang Y."/>
            <person name="Liu Q."/>
            <person name="He Z."/>
            <person name="Tian L."/>
            <person name="Duan Y."/>
            <person name="Cai W."/>
            <person name="Li H."/>
            <person name="Song F."/>
        </authorList>
    </citation>
    <scope>NUCLEOTIDE SEQUENCE</scope>
    <source>
        <strain evidence="3">Cailab_2023a</strain>
    </source>
</reference>
<gene>
    <name evidence="3" type="ORF">PYX00_000422</name>
</gene>
<dbReference type="SUPFAM" id="SSF52833">
    <property type="entry name" value="Thioredoxin-like"/>
    <property type="match status" value="3"/>
</dbReference>
<sequence>MSNLVTERDDEEQNLSIKEETKNHSAAMFLYFRELFLLLAFIFSSYAALFISSPKIGKPPSPTPFFSKNSVVSDYYKGTVNLAFQRASKADLTVIMYYAPWDAESQAVRSEYEAAAHLLHEEVFFTAISCWSPNMECKQHTPRIKHFPVIVAYPQHLKGIQYKGAILSTHLVQFVKTLMRPLHRIQSPLDIAALIAQHDVVIVGSFSFSGNLGGPGYYTFYSAAIKMLEKDPYNDIAFAVTTDRETATSIDIEVIPSIHLYLWNETYEYPTDAHYSDESLVKWIWTKIHQPVFWISPPGVKSQMLSRFLSNGPTLIVFTPRNPLFKMHAIYSMLKGVALRYYNCNNSTWVDHLAKFIEISNLRLLASKKSMEKYCSKRKRLEKERFKAATAAHTVILTDLLLNRSDCKTEKEDVCEVGDFHSMYIGPQSEVCTRKLNLDGFLFYKNRDEFRYETSILPSRDDERSPENLLRLWDEEKCKLWTFANRYQKQIFPKTRKENSSTVIDGLACVNKKTLSIIALDSLLYHQFAEGIGINILELKDKTAIAIVDKEEESQYVLSADINKNSVASFIANHTYSMLRRFLRSTKDSSSRSITRFRYPVREESKCKHTDKESCVPELNSDNFLNYVMNQTRAVIVFYHSPYCALCRSISHLFLLLARYFRHFPGIQFARVDGDNNDLPWEYTMEYFPTILFFPTIRKSDSRIYSSDLPFTIRNLIHFTLANLEPEAKIPAMVSLCISFEKLQNDDEARKCKSKVQRETYENLAKTLKHTRLTMLRWKDIPPSSVFLKELRKRQKILIHKLDYFKTIHFMLGSVEKIRQNSNFIVDIIKLYNKFLLLVQNNSYYLSHDELR</sequence>
<feature type="domain" description="Thioredoxin" evidence="2">
    <location>
        <begin position="89"/>
        <end position="176"/>
    </location>
</feature>
<proteinExistence type="predicted"/>
<feature type="domain" description="Thioredoxin" evidence="2">
    <location>
        <begin position="618"/>
        <end position="697"/>
    </location>
</feature>
<dbReference type="AlphaFoldDB" id="A0AAW2I9Y3"/>
<evidence type="ECO:0000256" key="1">
    <source>
        <dbReference type="SAM" id="Phobius"/>
    </source>
</evidence>
<evidence type="ECO:0000313" key="3">
    <source>
        <dbReference type="EMBL" id="KAL0278668.1"/>
    </source>
</evidence>
<comment type="caution">
    <text evidence="3">The sequence shown here is derived from an EMBL/GenBank/DDBJ whole genome shotgun (WGS) entry which is preliminary data.</text>
</comment>
<evidence type="ECO:0000259" key="2">
    <source>
        <dbReference type="Pfam" id="PF00085"/>
    </source>
</evidence>
<keyword evidence="1" id="KW-1133">Transmembrane helix</keyword>
<dbReference type="CDD" id="cd02981">
    <property type="entry name" value="PDI_b_family"/>
    <property type="match status" value="1"/>
</dbReference>
<dbReference type="InterPro" id="IPR013766">
    <property type="entry name" value="Thioredoxin_domain"/>
</dbReference>
<dbReference type="InterPro" id="IPR036249">
    <property type="entry name" value="Thioredoxin-like_sf"/>
</dbReference>
<keyword evidence="1" id="KW-0812">Transmembrane</keyword>
<dbReference type="InterPro" id="IPR052792">
    <property type="entry name" value="Thioredoxin_dom-contain_11"/>
</dbReference>
<name>A0AAW2I9Y3_9NEOP</name>
<dbReference type="Gene3D" id="3.40.30.10">
    <property type="entry name" value="Glutaredoxin"/>
    <property type="match status" value="3"/>
</dbReference>
<keyword evidence="1" id="KW-0472">Membrane</keyword>